<dbReference type="InterPro" id="IPR007069">
    <property type="entry name" value="Transposase_32"/>
</dbReference>
<dbReference type="Proteomes" id="UP001231941">
    <property type="component" value="Unassembled WGS sequence"/>
</dbReference>
<keyword evidence="3" id="KW-1185">Reference proteome</keyword>
<evidence type="ECO:0000313" key="3">
    <source>
        <dbReference type="Proteomes" id="UP001231941"/>
    </source>
</evidence>
<protein>
    <submittedName>
        <fullName evidence="2">Transposase</fullName>
    </submittedName>
</protein>
<evidence type="ECO:0000259" key="1">
    <source>
        <dbReference type="Pfam" id="PF04986"/>
    </source>
</evidence>
<accession>A0ABT9J6K0</accession>
<dbReference type="EMBL" id="JAVAMP010000033">
    <property type="protein sequence ID" value="MDP5277234.1"/>
    <property type="molecule type" value="Genomic_DNA"/>
</dbReference>
<sequence length="71" mass="8639">MNVGLHTFDSRMNFNSHVHMLVTMRGMKKTGEWKNYDYIPFEMLRKLRYHIQKITIPLLWVQMTLCLPKKK</sequence>
<reference evidence="2 3" key="1">
    <citation type="submission" date="2023-08" db="EMBL/GenBank/DDBJ databases">
        <authorList>
            <person name="Park J.-S."/>
        </authorList>
    </citation>
    <scope>NUCLEOTIDE SEQUENCE [LARGE SCALE GENOMIC DNA]</scope>
    <source>
        <strain evidence="2 3">2205SS18-9</strain>
    </source>
</reference>
<name>A0ABT9J6K0_9BACL</name>
<organism evidence="2 3">
    <name type="scientific">Chengkuizengella axinellae</name>
    <dbReference type="NCBI Taxonomy" id="3064388"/>
    <lineage>
        <taxon>Bacteria</taxon>
        <taxon>Bacillati</taxon>
        <taxon>Bacillota</taxon>
        <taxon>Bacilli</taxon>
        <taxon>Bacillales</taxon>
        <taxon>Paenibacillaceae</taxon>
        <taxon>Chengkuizengella</taxon>
    </lineage>
</organism>
<proteinExistence type="predicted"/>
<comment type="caution">
    <text evidence="2">The sequence shown here is derived from an EMBL/GenBank/DDBJ whole genome shotgun (WGS) entry which is preliminary data.</text>
</comment>
<evidence type="ECO:0000313" key="2">
    <source>
        <dbReference type="EMBL" id="MDP5277234.1"/>
    </source>
</evidence>
<dbReference type="Pfam" id="PF04986">
    <property type="entry name" value="Y2_Tnp"/>
    <property type="match status" value="1"/>
</dbReference>
<feature type="domain" description="Transposase IS801/IS1294" evidence="1">
    <location>
        <begin position="5"/>
        <end position="37"/>
    </location>
</feature>
<gene>
    <name evidence="2" type="ORF">Q5Y73_24425</name>
</gene>